<sequence>MKLKPVSPERVIKALEKCRDMLKLQDLEVIDSPGKIIEDYTKLTRDMRRLHLKRSDAL</sequence>
<dbReference type="AlphaFoldDB" id="X1NDP9"/>
<organism evidence="1">
    <name type="scientific">marine sediment metagenome</name>
    <dbReference type="NCBI Taxonomy" id="412755"/>
    <lineage>
        <taxon>unclassified sequences</taxon>
        <taxon>metagenomes</taxon>
        <taxon>ecological metagenomes</taxon>
    </lineage>
</organism>
<dbReference type="EMBL" id="BARV01022869">
    <property type="protein sequence ID" value="GAI24920.1"/>
    <property type="molecule type" value="Genomic_DNA"/>
</dbReference>
<accession>X1NDP9</accession>
<gene>
    <name evidence="1" type="ORF">S06H3_37613</name>
</gene>
<protein>
    <submittedName>
        <fullName evidence="1">Uncharacterized protein</fullName>
    </submittedName>
</protein>
<evidence type="ECO:0000313" key="1">
    <source>
        <dbReference type="EMBL" id="GAI24920.1"/>
    </source>
</evidence>
<comment type="caution">
    <text evidence="1">The sequence shown here is derived from an EMBL/GenBank/DDBJ whole genome shotgun (WGS) entry which is preliminary data.</text>
</comment>
<name>X1NDP9_9ZZZZ</name>
<proteinExistence type="predicted"/>
<reference evidence="1" key="1">
    <citation type="journal article" date="2014" name="Front. Microbiol.">
        <title>High frequency of phylogenetically diverse reductive dehalogenase-homologous genes in deep subseafloor sedimentary metagenomes.</title>
        <authorList>
            <person name="Kawai M."/>
            <person name="Futagami T."/>
            <person name="Toyoda A."/>
            <person name="Takaki Y."/>
            <person name="Nishi S."/>
            <person name="Hori S."/>
            <person name="Arai W."/>
            <person name="Tsubouchi T."/>
            <person name="Morono Y."/>
            <person name="Uchiyama I."/>
            <person name="Ito T."/>
            <person name="Fujiyama A."/>
            <person name="Inagaki F."/>
            <person name="Takami H."/>
        </authorList>
    </citation>
    <scope>NUCLEOTIDE SEQUENCE</scope>
    <source>
        <strain evidence="1">Expedition CK06-06</strain>
    </source>
</reference>